<dbReference type="GO" id="GO:0005737">
    <property type="term" value="C:cytoplasm"/>
    <property type="evidence" value="ECO:0007669"/>
    <property type="project" value="UniProtKB-SubCell"/>
</dbReference>
<feature type="compositionally biased region" description="Polar residues" evidence="8">
    <location>
        <begin position="196"/>
        <end position="207"/>
    </location>
</feature>
<evidence type="ECO:0000313" key="11">
    <source>
        <dbReference type="Proteomes" id="UP001055219"/>
    </source>
</evidence>
<dbReference type="Pfam" id="PF14474">
    <property type="entry name" value="RTC4"/>
    <property type="match status" value="1"/>
</dbReference>
<dbReference type="InterPro" id="IPR039024">
    <property type="entry name" value="RTC4"/>
</dbReference>
<keyword evidence="11" id="KW-1185">Reference proteome</keyword>
<evidence type="ECO:0000313" key="10">
    <source>
        <dbReference type="EMBL" id="KAI6785890.1"/>
    </source>
</evidence>
<dbReference type="GeneID" id="75832707"/>
<dbReference type="OrthoDB" id="128308at2759"/>
<evidence type="ECO:0000256" key="3">
    <source>
        <dbReference type="ARBA" id="ARBA00004496"/>
    </source>
</evidence>
<accession>A0A9P9Y9N1</accession>
<dbReference type="AlphaFoldDB" id="A0A9P9Y9N1"/>
<feature type="compositionally biased region" description="Basic and acidic residues" evidence="8">
    <location>
        <begin position="33"/>
        <end position="44"/>
    </location>
</feature>
<dbReference type="PANTHER" id="PTHR41391:SF1">
    <property type="entry name" value="RESTRICTION OF TELOMERE CAPPING PROTEIN 4"/>
    <property type="match status" value="1"/>
</dbReference>
<comment type="function">
    <text evidence="1">May be involved in a process influencing telomere capping.</text>
</comment>
<comment type="subcellular location">
    <subcellularLocation>
        <location evidence="3">Cytoplasm</location>
    </subcellularLocation>
    <subcellularLocation>
        <location evidence="2">Nucleus</location>
    </subcellularLocation>
</comment>
<dbReference type="Proteomes" id="UP001055219">
    <property type="component" value="Unassembled WGS sequence"/>
</dbReference>
<dbReference type="InterPro" id="IPR028094">
    <property type="entry name" value="RTC4_C"/>
</dbReference>
<evidence type="ECO:0000256" key="1">
    <source>
        <dbReference type="ARBA" id="ARBA00002738"/>
    </source>
</evidence>
<feature type="compositionally biased region" description="Low complexity" evidence="8">
    <location>
        <begin position="238"/>
        <end position="253"/>
    </location>
</feature>
<dbReference type="EMBL" id="JAGIXG020000001">
    <property type="protein sequence ID" value="KAI6785890.1"/>
    <property type="molecule type" value="Genomic_DNA"/>
</dbReference>
<evidence type="ECO:0000256" key="4">
    <source>
        <dbReference type="ARBA" id="ARBA00009461"/>
    </source>
</evidence>
<comment type="caution">
    <text evidence="10">The sequence shown here is derived from an EMBL/GenBank/DDBJ whole genome shotgun (WGS) entry which is preliminary data.</text>
</comment>
<sequence length="587" mass="65049">MPSRIVGLSKEQKPNRLLRKIKRNPTAEDGAEDLMKDPVEDRVRSFRRQQQASRNQAPSSSKSEAKVLDEGDSDGETEAIRSRKKNAQKPRLTLLDLLDDEDTDSDRGHIHKTDFTKPGQKSNGKEQRQFRIEPPGQDHTGAKGGKDKGIQKRSKQASPAPEPRSKRARRDSLTNDAKHHEVFGEEVMNKVKGRASGQNTVIKNTYGTGKAKAPPSSQERKPNALEQKFGRTGTPKLSSSQQSVSLSQASQGSARKESPPLETPKGFQSYGLDLSDSESDATPTAKGKSKTHRALSIGGNFDSSPVRGEGFKKVNDIIPSSPTGAPRVSMYSDLDDTPKANGRFSLPELTASPTGTNTARDNSPIPICLSTKSTPNPSQQEARSESSLPERPAAKPTICPWCQEPVDAQMLVSFSKGKGKRLNVNQQTRFCHKHKRKTALEQWSAKEYPEIDWDELPDRVASYNESLHEVILGDEPSHYRRVWAEKITKGADRVMKKEENMNPGYYGPRGFNLFSDQLVPMFQSVLRERALVDKVISGRGAVAFIQSVLLPELAVRLISDDMLVTLEEARVIMEDSKQLGELVHEEL</sequence>
<feature type="region of interest" description="Disordered" evidence="8">
    <location>
        <begin position="1"/>
        <end position="393"/>
    </location>
</feature>
<feature type="compositionally biased region" description="Polar residues" evidence="8">
    <location>
        <begin position="351"/>
        <end position="361"/>
    </location>
</feature>
<dbReference type="PANTHER" id="PTHR41391">
    <property type="entry name" value="RESTRICTION OF TELOMERE CAPPING PROTEIN 4"/>
    <property type="match status" value="1"/>
</dbReference>
<feature type="compositionally biased region" description="Basic and acidic residues" evidence="8">
    <location>
        <begin position="170"/>
        <end position="189"/>
    </location>
</feature>
<evidence type="ECO:0000256" key="2">
    <source>
        <dbReference type="ARBA" id="ARBA00004123"/>
    </source>
</evidence>
<gene>
    <name evidence="10" type="ORF">J7T54_006229</name>
</gene>
<name>A0A9P9Y9N1_9HYPO</name>
<keyword evidence="6" id="KW-0963">Cytoplasm</keyword>
<evidence type="ECO:0000256" key="7">
    <source>
        <dbReference type="ARBA" id="ARBA00023242"/>
    </source>
</evidence>
<reference evidence="10" key="2">
    <citation type="submission" date="2022-07" db="EMBL/GenBank/DDBJ databases">
        <authorList>
            <person name="Goncalves M.F.M."/>
            <person name="Hilario S."/>
            <person name="Van De Peer Y."/>
            <person name="Esteves A.C."/>
            <person name="Alves A."/>
        </authorList>
    </citation>
    <scope>NUCLEOTIDE SEQUENCE</scope>
    <source>
        <strain evidence="10">MUM 19.33</strain>
    </source>
</reference>
<dbReference type="RefSeq" id="XP_051366746.1">
    <property type="nucleotide sequence ID" value="XM_051505213.1"/>
</dbReference>
<proteinExistence type="inferred from homology"/>
<comment type="similarity">
    <text evidence="4">Belongs to the RTC4 family.</text>
</comment>
<organism evidence="10 11">
    <name type="scientific">Emericellopsis cladophorae</name>
    <dbReference type="NCBI Taxonomy" id="2686198"/>
    <lineage>
        <taxon>Eukaryota</taxon>
        <taxon>Fungi</taxon>
        <taxon>Dikarya</taxon>
        <taxon>Ascomycota</taxon>
        <taxon>Pezizomycotina</taxon>
        <taxon>Sordariomycetes</taxon>
        <taxon>Hypocreomycetidae</taxon>
        <taxon>Hypocreales</taxon>
        <taxon>Bionectriaceae</taxon>
        <taxon>Emericellopsis</taxon>
    </lineage>
</organism>
<feature type="compositionally biased region" description="Basic and acidic residues" evidence="8">
    <location>
        <begin position="105"/>
        <end position="115"/>
    </location>
</feature>
<feature type="compositionally biased region" description="Polar residues" evidence="8">
    <location>
        <begin position="370"/>
        <end position="387"/>
    </location>
</feature>
<evidence type="ECO:0000259" key="9">
    <source>
        <dbReference type="SMART" id="SM01312"/>
    </source>
</evidence>
<feature type="compositionally biased region" description="Basic and acidic residues" evidence="8">
    <location>
        <begin position="140"/>
        <end position="150"/>
    </location>
</feature>
<evidence type="ECO:0000256" key="8">
    <source>
        <dbReference type="SAM" id="MobiDB-lite"/>
    </source>
</evidence>
<reference evidence="10" key="1">
    <citation type="journal article" date="2021" name="J Fungi (Basel)">
        <title>Genomic and Metabolomic Analyses of the Marine Fungus Emericellopsis cladophorae: Insights into Saltwater Adaptability Mechanisms and Its Biosynthetic Potential.</title>
        <authorList>
            <person name="Goncalves M.F.M."/>
            <person name="Hilario S."/>
            <person name="Van de Peer Y."/>
            <person name="Esteves A.C."/>
            <person name="Alves A."/>
        </authorList>
    </citation>
    <scope>NUCLEOTIDE SEQUENCE</scope>
    <source>
        <strain evidence="10">MUM 19.33</strain>
    </source>
</reference>
<feature type="domain" description="Restriction of telomere capping protein 4 C-terminal" evidence="9">
    <location>
        <begin position="471"/>
        <end position="586"/>
    </location>
</feature>
<evidence type="ECO:0000256" key="5">
    <source>
        <dbReference type="ARBA" id="ARBA00015162"/>
    </source>
</evidence>
<dbReference type="SMART" id="SM01312">
    <property type="entry name" value="RTC4"/>
    <property type="match status" value="1"/>
</dbReference>
<protein>
    <recommendedName>
        <fullName evidence="5">Restriction of telomere capping protein 4</fullName>
    </recommendedName>
</protein>
<dbReference type="GO" id="GO:0005634">
    <property type="term" value="C:nucleus"/>
    <property type="evidence" value="ECO:0007669"/>
    <property type="project" value="UniProtKB-SubCell"/>
</dbReference>
<evidence type="ECO:0000256" key="6">
    <source>
        <dbReference type="ARBA" id="ARBA00022490"/>
    </source>
</evidence>
<keyword evidence="7" id="KW-0539">Nucleus</keyword>
<feature type="compositionally biased region" description="Polar residues" evidence="8">
    <location>
        <begin position="48"/>
        <end position="62"/>
    </location>
</feature>